<evidence type="ECO:0000313" key="12">
    <source>
        <dbReference type="EMBL" id="AIF47227.1"/>
    </source>
</evidence>
<dbReference type="Gene3D" id="3.55.40.10">
    <property type="entry name" value="minor pseudopilin epsh domain"/>
    <property type="match status" value="1"/>
</dbReference>
<name>A0A075K0B4_9GAMM</name>
<proteinExistence type="inferred from homology"/>
<dbReference type="HOGENOM" id="CLU_084761_5_3_6"/>
<keyword evidence="6" id="KW-0812">Transmembrane</keyword>
<reference evidence="12 13" key="1">
    <citation type="submission" date="2014-07" db="EMBL/GenBank/DDBJ databases">
        <title>Complete Genome Sequence of Dyella japonica Strain A8 Isolated from Malaysian Tropical Soil.</title>
        <authorList>
            <person name="Hui R.K.H."/>
            <person name="Chen J.-W."/>
            <person name="Chan K.-G."/>
            <person name="Leung F.C.C."/>
        </authorList>
    </citation>
    <scope>NUCLEOTIDE SEQUENCE [LARGE SCALE GENOMIC DNA]</scope>
    <source>
        <strain evidence="12 13">A8</strain>
    </source>
</reference>
<keyword evidence="3" id="KW-1003">Cell membrane</keyword>
<dbReference type="InterPro" id="IPR022346">
    <property type="entry name" value="T2SS_GspH"/>
</dbReference>
<evidence type="ECO:0000256" key="2">
    <source>
        <dbReference type="ARBA" id="ARBA00021549"/>
    </source>
</evidence>
<sequence>MTMRVQRGYTLVELLATLAVFVTLLLFAVPNFGIMLGNQRIKNAALDVVSTVTFARSEAVKRNAQVNVSAAAAGWQGGWGVAPASASTIRSHDIFNGVTITEAGGNTQYQFSGNGRMTQPLSLKFTVKPSTASSKIQTLCVNVGSSGRTQTTSGACS</sequence>
<gene>
    <name evidence="12" type="ORF">HY57_08025</name>
</gene>
<dbReference type="GO" id="GO:0005886">
    <property type="term" value="C:plasma membrane"/>
    <property type="evidence" value="ECO:0007669"/>
    <property type="project" value="UniProtKB-SubCell"/>
</dbReference>
<dbReference type="GO" id="GO:0015628">
    <property type="term" value="P:protein secretion by the type II secretion system"/>
    <property type="evidence" value="ECO:0007669"/>
    <property type="project" value="InterPro"/>
</dbReference>
<comment type="similarity">
    <text evidence="9">Belongs to the GSP H family.</text>
</comment>
<comment type="subcellular location">
    <subcellularLocation>
        <location evidence="1">Cell inner membrane</location>
        <topology evidence="1">Single-pass membrane protein</topology>
    </subcellularLocation>
</comment>
<keyword evidence="5" id="KW-0997">Cell inner membrane</keyword>
<keyword evidence="4" id="KW-0488">Methylation</keyword>
<dbReference type="GO" id="GO:0015627">
    <property type="term" value="C:type II protein secretion system complex"/>
    <property type="evidence" value="ECO:0007669"/>
    <property type="project" value="InterPro"/>
</dbReference>
<accession>A0A075K0B4</accession>
<keyword evidence="8" id="KW-0472">Membrane</keyword>
<evidence type="ECO:0000256" key="8">
    <source>
        <dbReference type="ARBA" id="ARBA00023136"/>
    </source>
</evidence>
<dbReference type="PATRIC" id="fig|1217721.7.peg.1665"/>
<dbReference type="Pfam" id="PF12019">
    <property type="entry name" value="GspH"/>
    <property type="match status" value="1"/>
</dbReference>
<dbReference type="InterPro" id="IPR045584">
    <property type="entry name" value="Pilin-like"/>
</dbReference>
<evidence type="ECO:0000256" key="1">
    <source>
        <dbReference type="ARBA" id="ARBA00004377"/>
    </source>
</evidence>
<protein>
    <recommendedName>
        <fullName evidence="2">Type II secretion system protein H</fullName>
    </recommendedName>
    <alternativeName>
        <fullName evidence="10">General secretion pathway protein H</fullName>
    </alternativeName>
</protein>
<dbReference type="Proteomes" id="UP000027987">
    <property type="component" value="Chromosome"/>
</dbReference>
<dbReference type="InterPro" id="IPR012902">
    <property type="entry name" value="N_methyl_site"/>
</dbReference>
<evidence type="ECO:0000256" key="4">
    <source>
        <dbReference type="ARBA" id="ARBA00022481"/>
    </source>
</evidence>
<dbReference type="STRING" id="1217721.HY57_08025"/>
<dbReference type="NCBIfam" id="TIGR02532">
    <property type="entry name" value="IV_pilin_GFxxxE"/>
    <property type="match status" value="1"/>
</dbReference>
<dbReference type="RefSeq" id="WP_026033832.1">
    <property type="nucleotide sequence ID" value="NZ_ALOY01000137.1"/>
</dbReference>
<organism evidence="12 13">
    <name type="scientific">Dyella japonica A8</name>
    <dbReference type="NCBI Taxonomy" id="1217721"/>
    <lineage>
        <taxon>Bacteria</taxon>
        <taxon>Pseudomonadati</taxon>
        <taxon>Pseudomonadota</taxon>
        <taxon>Gammaproteobacteria</taxon>
        <taxon>Lysobacterales</taxon>
        <taxon>Rhodanobacteraceae</taxon>
        <taxon>Dyella</taxon>
    </lineage>
</organism>
<dbReference type="AlphaFoldDB" id="A0A075K0B4"/>
<dbReference type="OrthoDB" id="6120962at2"/>
<keyword evidence="13" id="KW-1185">Reference proteome</keyword>
<evidence type="ECO:0000259" key="11">
    <source>
        <dbReference type="Pfam" id="PF12019"/>
    </source>
</evidence>
<evidence type="ECO:0000256" key="6">
    <source>
        <dbReference type="ARBA" id="ARBA00022692"/>
    </source>
</evidence>
<evidence type="ECO:0000256" key="9">
    <source>
        <dbReference type="ARBA" id="ARBA00025772"/>
    </source>
</evidence>
<feature type="domain" description="General secretion pathway GspH" evidence="11">
    <location>
        <begin position="44"/>
        <end position="142"/>
    </location>
</feature>
<dbReference type="PROSITE" id="PS00409">
    <property type="entry name" value="PROKAR_NTER_METHYL"/>
    <property type="match status" value="1"/>
</dbReference>
<evidence type="ECO:0000313" key="13">
    <source>
        <dbReference type="Proteomes" id="UP000027987"/>
    </source>
</evidence>
<evidence type="ECO:0000256" key="3">
    <source>
        <dbReference type="ARBA" id="ARBA00022475"/>
    </source>
</evidence>
<dbReference type="SUPFAM" id="SSF54523">
    <property type="entry name" value="Pili subunits"/>
    <property type="match status" value="1"/>
</dbReference>
<dbReference type="Pfam" id="PF07963">
    <property type="entry name" value="N_methyl"/>
    <property type="match status" value="1"/>
</dbReference>
<dbReference type="EMBL" id="CP008884">
    <property type="protein sequence ID" value="AIF47227.1"/>
    <property type="molecule type" value="Genomic_DNA"/>
</dbReference>
<evidence type="ECO:0000256" key="5">
    <source>
        <dbReference type="ARBA" id="ARBA00022519"/>
    </source>
</evidence>
<evidence type="ECO:0000256" key="10">
    <source>
        <dbReference type="ARBA" id="ARBA00030775"/>
    </source>
</evidence>
<dbReference type="KEGG" id="dja:HY57_08025"/>
<keyword evidence="7" id="KW-1133">Transmembrane helix</keyword>
<evidence type="ECO:0000256" key="7">
    <source>
        <dbReference type="ARBA" id="ARBA00022989"/>
    </source>
</evidence>